<name>A0ABZ0JLK4_9XANT</name>
<accession>A0ABZ0JLK4</accession>
<protein>
    <submittedName>
        <fullName evidence="1">Uncharacterized protein</fullName>
    </submittedName>
</protein>
<reference evidence="1 2" key="1">
    <citation type="submission" date="2023-05" db="EMBL/GenBank/DDBJ databases">
        <title>Xanthomonas rydalmerenesis sp. nov., a novel Xanthomonas species isolated from Fragaria x ananassa.</title>
        <authorList>
            <person name="McKnight D.J.E."/>
            <person name="Wong-Bajracharya J."/>
            <person name="Okoh E.B."/>
            <person name="Snijders F."/>
            <person name="Lidbetter F."/>
            <person name="Webster J."/>
            <person name="Djordjevic S.P."/>
            <person name="Bogema D.R."/>
            <person name="Chapman T.A."/>
        </authorList>
    </citation>
    <scope>NUCLEOTIDE SEQUENCE [LARGE SCALE GENOMIC DNA]</scope>
    <source>
        <strain evidence="1 2">DAR34883</strain>
    </source>
</reference>
<gene>
    <name evidence="1" type="ORF">QN243_20295</name>
</gene>
<organism evidence="1 2">
    <name type="scientific">Xanthomonas rydalmerensis</name>
    <dbReference type="NCBI Taxonomy" id="3046274"/>
    <lineage>
        <taxon>Bacteria</taxon>
        <taxon>Pseudomonadati</taxon>
        <taxon>Pseudomonadota</taxon>
        <taxon>Gammaproteobacteria</taxon>
        <taxon>Lysobacterales</taxon>
        <taxon>Lysobacteraceae</taxon>
        <taxon>Xanthomonas</taxon>
    </lineage>
</organism>
<sequence>MSAIDPIDKLAASGISIRTLVSFQLDHLEWLAQHQGDTFRLCYHDEAGALVVETIKGDPAALLQRAQELGWQACKDEPAETGAPWIFQEAYYHQLRGAHWFSTATEDFIDEVVPLGFPSKMLDAARRRRERKYSPEAIAKRATAMARVIARDKLAREKAAESEYRGQHSAAARLLAKNYRDAADIIEKPITQRTALNKAKQFLKDCNDGDYNMWLARAARTNNGGAK</sequence>
<dbReference type="EMBL" id="CP126172">
    <property type="protein sequence ID" value="WOS40703.1"/>
    <property type="molecule type" value="Genomic_DNA"/>
</dbReference>
<dbReference type="RefSeq" id="WP_317844071.1">
    <property type="nucleotide sequence ID" value="NZ_CP126170.1"/>
</dbReference>
<evidence type="ECO:0000313" key="1">
    <source>
        <dbReference type="EMBL" id="WOS40703.1"/>
    </source>
</evidence>
<proteinExistence type="predicted"/>
<dbReference type="Proteomes" id="UP001302020">
    <property type="component" value="Chromosome"/>
</dbReference>
<keyword evidence="2" id="KW-1185">Reference proteome</keyword>
<evidence type="ECO:0000313" key="2">
    <source>
        <dbReference type="Proteomes" id="UP001302020"/>
    </source>
</evidence>